<feature type="transmembrane region" description="Helical" evidence="15">
    <location>
        <begin position="391"/>
        <end position="420"/>
    </location>
</feature>
<dbReference type="PANTHER" id="PTHR11537:SF113">
    <property type="entry name" value="POTASSIUM VOLTAGE-GATED CHANNEL PROTEIN SHAKER"/>
    <property type="match status" value="1"/>
</dbReference>
<dbReference type="AlphaFoldDB" id="A0AA38IUH8"/>
<dbReference type="EMBL" id="JALNTZ010000002">
    <property type="protein sequence ID" value="KAJ3660626.1"/>
    <property type="molecule type" value="Genomic_DNA"/>
</dbReference>
<dbReference type="SUPFAM" id="SSF54695">
    <property type="entry name" value="POZ domain"/>
    <property type="match status" value="1"/>
</dbReference>
<keyword evidence="9 15" id="KW-1133">Transmembrane helix</keyword>
<dbReference type="InterPro" id="IPR003972">
    <property type="entry name" value="K_chnl_volt-dep_Kv1"/>
</dbReference>
<keyword evidence="5 15" id="KW-0812">Transmembrane</keyword>
<dbReference type="PRINTS" id="PR01496">
    <property type="entry name" value="SHAKERCHANEL"/>
</dbReference>
<dbReference type="FunFam" id="1.20.120.350:FF:000028">
    <property type="entry name" value="Potassium voltage-gated channel subfamily a member"/>
    <property type="match status" value="1"/>
</dbReference>
<feature type="region of interest" description="Disordered" evidence="14">
    <location>
        <begin position="21"/>
        <end position="41"/>
    </location>
</feature>
<dbReference type="Gene3D" id="1.10.287.70">
    <property type="match status" value="2"/>
</dbReference>
<proteinExistence type="predicted"/>
<comment type="subcellular location">
    <subcellularLocation>
        <location evidence="1">Cell membrane</location>
        <topology evidence="1">Multi-pass membrane protein</topology>
    </subcellularLocation>
</comment>
<evidence type="ECO:0000256" key="10">
    <source>
        <dbReference type="ARBA" id="ARBA00023065"/>
    </source>
</evidence>
<keyword evidence="7" id="KW-0851">Voltage-gated channel</keyword>
<evidence type="ECO:0000256" key="5">
    <source>
        <dbReference type="ARBA" id="ARBA00022692"/>
    </source>
</evidence>
<evidence type="ECO:0000256" key="15">
    <source>
        <dbReference type="SAM" id="Phobius"/>
    </source>
</evidence>
<keyword evidence="18" id="KW-1185">Reference proteome</keyword>
<evidence type="ECO:0000256" key="1">
    <source>
        <dbReference type="ARBA" id="ARBA00004651"/>
    </source>
</evidence>
<evidence type="ECO:0000256" key="9">
    <source>
        <dbReference type="ARBA" id="ARBA00022989"/>
    </source>
</evidence>
<organism evidence="17 18">
    <name type="scientific">Zophobas morio</name>
    <dbReference type="NCBI Taxonomy" id="2755281"/>
    <lineage>
        <taxon>Eukaryota</taxon>
        <taxon>Metazoa</taxon>
        <taxon>Ecdysozoa</taxon>
        <taxon>Arthropoda</taxon>
        <taxon>Hexapoda</taxon>
        <taxon>Insecta</taxon>
        <taxon>Pterygota</taxon>
        <taxon>Neoptera</taxon>
        <taxon>Endopterygota</taxon>
        <taxon>Coleoptera</taxon>
        <taxon>Polyphaga</taxon>
        <taxon>Cucujiformia</taxon>
        <taxon>Tenebrionidae</taxon>
        <taxon>Zophobas</taxon>
    </lineage>
</organism>
<feature type="transmembrane region" description="Helical" evidence="15">
    <location>
        <begin position="355"/>
        <end position="376"/>
    </location>
</feature>
<dbReference type="GO" id="GO:0008076">
    <property type="term" value="C:voltage-gated potassium channel complex"/>
    <property type="evidence" value="ECO:0007669"/>
    <property type="project" value="InterPro"/>
</dbReference>
<evidence type="ECO:0000256" key="12">
    <source>
        <dbReference type="ARBA" id="ARBA00023180"/>
    </source>
</evidence>
<keyword evidence="13" id="KW-0407">Ion channel</keyword>
<evidence type="ECO:0000256" key="13">
    <source>
        <dbReference type="ARBA" id="ARBA00023303"/>
    </source>
</evidence>
<protein>
    <recommendedName>
        <fullName evidence="16">BTB domain-containing protein</fullName>
    </recommendedName>
</protein>
<comment type="caution">
    <text evidence="17">The sequence shown here is derived from an EMBL/GenBank/DDBJ whole genome shotgun (WGS) entry which is preliminary data.</text>
</comment>
<dbReference type="InterPro" id="IPR003968">
    <property type="entry name" value="K_chnl_volt-dep_Kv"/>
</dbReference>
<keyword evidence="4" id="KW-0633">Potassium transport</keyword>
<evidence type="ECO:0000259" key="16">
    <source>
        <dbReference type="SMART" id="SM00225"/>
    </source>
</evidence>
<accession>A0AA38IUH8</accession>
<dbReference type="InterPro" id="IPR028325">
    <property type="entry name" value="VG_K_chnl"/>
</dbReference>
<evidence type="ECO:0000256" key="11">
    <source>
        <dbReference type="ARBA" id="ARBA00023136"/>
    </source>
</evidence>
<feature type="domain" description="BTB" evidence="16">
    <location>
        <begin position="56"/>
        <end position="156"/>
    </location>
</feature>
<evidence type="ECO:0000256" key="8">
    <source>
        <dbReference type="ARBA" id="ARBA00022958"/>
    </source>
</evidence>
<evidence type="ECO:0000313" key="18">
    <source>
        <dbReference type="Proteomes" id="UP001168821"/>
    </source>
</evidence>
<dbReference type="GO" id="GO:0005251">
    <property type="term" value="F:delayed rectifier potassium channel activity"/>
    <property type="evidence" value="ECO:0007669"/>
    <property type="project" value="TreeGrafter"/>
</dbReference>
<keyword evidence="11 15" id="KW-0472">Membrane</keyword>
<dbReference type="Gene3D" id="3.30.710.10">
    <property type="entry name" value="Potassium Channel Kv1.1, Chain A"/>
    <property type="match status" value="1"/>
</dbReference>
<dbReference type="InterPro" id="IPR027359">
    <property type="entry name" value="Volt_channel_dom_sf"/>
</dbReference>
<dbReference type="InterPro" id="IPR005821">
    <property type="entry name" value="Ion_trans_dom"/>
</dbReference>
<dbReference type="SUPFAM" id="SSF81324">
    <property type="entry name" value="Voltage-gated potassium channels"/>
    <property type="match status" value="2"/>
</dbReference>
<feature type="transmembrane region" description="Helical" evidence="15">
    <location>
        <begin position="270"/>
        <end position="291"/>
    </location>
</feature>
<dbReference type="InterPro" id="IPR000210">
    <property type="entry name" value="BTB/POZ_dom"/>
</dbReference>
<dbReference type="SMART" id="SM00225">
    <property type="entry name" value="BTB"/>
    <property type="match status" value="1"/>
</dbReference>
<dbReference type="GO" id="GO:0001508">
    <property type="term" value="P:action potential"/>
    <property type="evidence" value="ECO:0007669"/>
    <property type="project" value="TreeGrafter"/>
</dbReference>
<dbReference type="InterPro" id="IPR011333">
    <property type="entry name" value="SKP1/BTB/POZ_sf"/>
</dbReference>
<name>A0AA38IUH8_9CUCU</name>
<dbReference type="Pfam" id="PF00520">
    <property type="entry name" value="Ion_trans"/>
    <property type="match status" value="2"/>
</dbReference>
<sequence>MEVWELSRCCTGLHARASMESLPKLSSQEEDGHTPHSQFTGVAHFEPIPHDHDFCERVVINVSGLRFETQLRTLNQFPDTLLGDPARRIRYFDPLRNEYFFDRNRPSFDAILYYYQSGGRLRRPVNVPLDVFSEEIKFYELGELAINKFREDEGFIKEEEKPLPSHEFQRNVWLLFEYPESSQAARVVAIISVFVILLSIVIFCLETLPEFKHYKVFNTTTNGTKIEEDEVPDITDPFFLIETICIIWFTFELSVRFLACPNKLHFFRDVMNFIDIIAIIPYFITLATVVAEEEDTLNLPRAPANPQDKSTNQAMSLAILRVIRLVRVFRIFKLSRHSKGLQILGRTLKASMRELGLLIFFLFIGVVLFSSLVYFFEAGDEQSFFKSIPGAFWWAVVTMTTVGYGDMRYSVVLFSSAVYFAEAGSENSFFKSIPDAFWWAVVTMTTVGYGDMTPVGVWGKIVGSLCAIAGVLTIALPVPVIVSNFNYFYHRETDQEEMQSQNFNHVTSCPYLPGTLGQHMKKSSLSESSSDLVELEEGLLVTRDQLVRKQNCNPRHNNNINAMSIETDV</sequence>
<dbReference type="PRINTS" id="PR01491">
    <property type="entry name" value="KVCHANNEL"/>
</dbReference>
<dbReference type="InterPro" id="IPR003131">
    <property type="entry name" value="T1-type_BTB"/>
</dbReference>
<feature type="transmembrane region" description="Helical" evidence="15">
    <location>
        <begin position="238"/>
        <end position="258"/>
    </location>
</feature>
<evidence type="ECO:0000313" key="17">
    <source>
        <dbReference type="EMBL" id="KAJ3660626.1"/>
    </source>
</evidence>
<dbReference type="Proteomes" id="UP001168821">
    <property type="component" value="Unassembled WGS sequence"/>
</dbReference>
<keyword evidence="2" id="KW-0813">Transport</keyword>
<dbReference type="FunFam" id="1.10.287.70:FF:000002">
    <property type="entry name" value="Potassium voltage-gated channel subfamily a member"/>
    <property type="match status" value="1"/>
</dbReference>
<dbReference type="GO" id="GO:0051260">
    <property type="term" value="P:protein homooligomerization"/>
    <property type="evidence" value="ECO:0007669"/>
    <property type="project" value="InterPro"/>
</dbReference>
<evidence type="ECO:0000256" key="3">
    <source>
        <dbReference type="ARBA" id="ARBA00022475"/>
    </source>
</evidence>
<keyword evidence="6" id="KW-0631">Potassium channel</keyword>
<evidence type="ECO:0000256" key="14">
    <source>
        <dbReference type="SAM" id="MobiDB-lite"/>
    </source>
</evidence>
<dbReference type="PANTHER" id="PTHR11537">
    <property type="entry name" value="VOLTAGE-GATED POTASSIUM CHANNEL"/>
    <property type="match status" value="1"/>
</dbReference>
<keyword evidence="3" id="KW-1003">Cell membrane</keyword>
<dbReference type="Gene3D" id="1.20.120.350">
    <property type="entry name" value="Voltage-gated potassium channels. Chain C"/>
    <property type="match status" value="1"/>
</dbReference>
<evidence type="ECO:0000256" key="7">
    <source>
        <dbReference type="ARBA" id="ARBA00022882"/>
    </source>
</evidence>
<keyword evidence="12" id="KW-0325">Glycoprotein</keyword>
<dbReference type="FunFam" id="3.30.710.10:FF:000007">
    <property type="entry name" value="Potassium voltage-gated channel subfamily A member 2"/>
    <property type="match status" value="1"/>
</dbReference>
<reference evidence="17" key="1">
    <citation type="journal article" date="2023" name="G3 (Bethesda)">
        <title>Whole genome assemblies of Zophobas morio and Tenebrio molitor.</title>
        <authorList>
            <person name="Kaur S."/>
            <person name="Stinson S.A."/>
            <person name="diCenzo G.C."/>
        </authorList>
    </citation>
    <scope>NUCLEOTIDE SEQUENCE</scope>
    <source>
        <strain evidence="17">QUZm001</strain>
    </source>
</reference>
<feature type="transmembrane region" description="Helical" evidence="15">
    <location>
        <begin position="461"/>
        <end position="482"/>
    </location>
</feature>
<evidence type="ECO:0000256" key="6">
    <source>
        <dbReference type="ARBA" id="ARBA00022826"/>
    </source>
</evidence>
<dbReference type="GO" id="GO:0030431">
    <property type="term" value="P:sleep"/>
    <property type="evidence" value="ECO:0007669"/>
    <property type="project" value="UniProtKB-ARBA"/>
</dbReference>
<gene>
    <name evidence="17" type="ORF">Zmor_005065</name>
</gene>
<dbReference type="PRINTS" id="PR00169">
    <property type="entry name" value="KCHANNEL"/>
</dbReference>
<dbReference type="Pfam" id="PF02214">
    <property type="entry name" value="BTB_2"/>
    <property type="match status" value="1"/>
</dbReference>
<feature type="transmembrane region" description="Helical" evidence="15">
    <location>
        <begin position="187"/>
        <end position="208"/>
    </location>
</feature>
<evidence type="ECO:0000256" key="4">
    <source>
        <dbReference type="ARBA" id="ARBA00022538"/>
    </source>
</evidence>
<keyword evidence="8" id="KW-0630">Potassium</keyword>
<keyword evidence="10" id="KW-0406">Ion transport</keyword>
<evidence type="ECO:0000256" key="2">
    <source>
        <dbReference type="ARBA" id="ARBA00022448"/>
    </source>
</evidence>